<gene>
    <name evidence="2" type="ORF">FNV43_RR27026</name>
</gene>
<evidence type="ECO:0000256" key="1">
    <source>
        <dbReference type="SAM" id="Coils"/>
    </source>
</evidence>
<dbReference type="Proteomes" id="UP000796880">
    <property type="component" value="Unassembled WGS sequence"/>
</dbReference>
<evidence type="ECO:0000313" key="2">
    <source>
        <dbReference type="EMBL" id="KAF3432287.1"/>
    </source>
</evidence>
<protein>
    <submittedName>
        <fullName evidence="2">Uncharacterized protein</fullName>
    </submittedName>
</protein>
<dbReference type="OrthoDB" id="1302742at2759"/>
<dbReference type="AlphaFoldDB" id="A0A8K0DJM4"/>
<reference evidence="2" key="1">
    <citation type="submission" date="2020-03" db="EMBL/GenBank/DDBJ databases">
        <title>A high-quality chromosome-level genome assembly of a woody plant with both climbing and erect habits, Rhamnella rubrinervis.</title>
        <authorList>
            <person name="Lu Z."/>
            <person name="Yang Y."/>
            <person name="Zhu X."/>
            <person name="Sun Y."/>
        </authorList>
    </citation>
    <scope>NUCLEOTIDE SEQUENCE</scope>
    <source>
        <strain evidence="2">BYM</strain>
        <tissue evidence="2">Leaf</tissue>
    </source>
</reference>
<evidence type="ECO:0000313" key="3">
    <source>
        <dbReference type="Proteomes" id="UP000796880"/>
    </source>
</evidence>
<comment type="caution">
    <text evidence="2">The sequence shown here is derived from an EMBL/GenBank/DDBJ whole genome shotgun (WGS) entry which is preliminary data.</text>
</comment>
<proteinExistence type="predicted"/>
<keyword evidence="3" id="KW-1185">Reference proteome</keyword>
<accession>A0A8K0DJM4</accession>
<organism evidence="2 3">
    <name type="scientific">Rhamnella rubrinervis</name>
    <dbReference type="NCBI Taxonomy" id="2594499"/>
    <lineage>
        <taxon>Eukaryota</taxon>
        <taxon>Viridiplantae</taxon>
        <taxon>Streptophyta</taxon>
        <taxon>Embryophyta</taxon>
        <taxon>Tracheophyta</taxon>
        <taxon>Spermatophyta</taxon>
        <taxon>Magnoliopsida</taxon>
        <taxon>eudicotyledons</taxon>
        <taxon>Gunneridae</taxon>
        <taxon>Pentapetalae</taxon>
        <taxon>rosids</taxon>
        <taxon>fabids</taxon>
        <taxon>Rosales</taxon>
        <taxon>Rhamnaceae</taxon>
        <taxon>rhamnoid group</taxon>
        <taxon>Rhamneae</taxon>
        <taxon>Rhamnella</taxon>
    </lineage>
</organism>
<sequence>MVALDLITFDYAGQYEPELFPGAKVRDETYTAFENIYPVLTEFRKNQQWHRLLDKLLNKRRKEAEDRARAAEEKNNELTKQIEELRAQQDRMEESLLQYEKITSIRYAHPRDRLEVSSCDWTLDMNDDTVANYVKGVPLLLSHNWRDVDYVYVLVNNENKHRYAAEVDLVNQHVMIYDNSCNAT</sequence>
<feature type="coiled-coil region" evidence="1">
    <location>
        <begin position="53"/>
        <end position="102"/>
    </location>
</feature>
<keyword evidence="1" id="KW-0175">Coiled coil</keyword>
<dbReference type="EMBL" id="VOIH02000012">
    <property type="protein sequence ID" value="KAF3432287.1"/>
    <property type="molecule type" value="Genomic_DNA"/>
</dbReference>
<name>A0A8K0DJM4_9ROSA</name>